<reference evidence="3 7" key="3">
    <citation type="submission" date="2021-02" db="EMBL/GenBank/DDBJ databases">
        <title>Complete Genome Sequence of Cupriavidus oxalaticus Strain Ox1, a Soil Oxalate-Degrading Species.</title>
        <authorList>
            <person name="Palmieri F."/>
            <person name="Udriet P."/>
            <person name="Deuasquier M."/>
            <person name="Beaudoing E."/>
            <person name="Johnson S.L."/>
            <person name="Davenport K.W."/>
            <person name="Chain P.S."/>
            <person name="Bindschedler S."/>
            <person name="Junier P."/>
        </authorList>
    </citation>
    <scope>NUCLEOTIDE SEQUENCE [LARGE SCALE GENOMIC DNA]</scope>
    <source>
        <strain evidence="3 7">Ox1</strain>
    </source>
</reference>
<name>A0A375G1M2_9BURK</name>
<accession>A0A375G1M2</accession>
<reference evidence="2 6" key="2">
    <citation type="submission" date="2018-09" db="EMBL/GenBank/DDBJ databases">
        <title>Complete genome sequence of Cupriavidus oxalaticus T2, a bacterium capable of phenol tolerance and degradation.</title>
        <authorList>
            <person name="Yan J."/>
        </authorList>
    </citation>
    <scope>NUCLEOTIDE SEQUENCE [LARGE SCALE GENOMIC DNA]</scope>
    <source>
        <strain evidence="2 6">T2</strain>
    </source>
</reference>
<reference evidence="4 5" key="1">
    <citation type="submission" date="2018-01" db="EMBL/GenBank/DDBJ databases">
        <authorList>
            <person name="Clerissi C."/>
        </authorList>
    </citation>
    <scope>NUCLEOTIDE SEQUENCE [LARGE SCALE GENOMIC DNA]</scope>
    <source>
        <strain evidence="4">Cupriavidus oxalaticus LMG 2235</strain>
    </source>
</reference>
<dbReference type="EMBL" id="CP032519">
    <property type="protein sequence ID" value="QEZ48489.1"/>
    <property type="molecule type" value="Genomic_DNA"/>
</dbReference>
<organism evidence="2 6">
    <name type="scientific">Cupriavidus oxalaticus</name>
    <dbReference type="NCBI Taxonomy" id="96344"/>
    <lineage>
        <taxon>Bacteria</taxon>
        <taxon>Pseudomonadati</taxon>
        <taxon>Pseudomonadota</taxon>
        <taxon>Betaproteobacteria</taxon>
        <taxon>Burkholderiales</taxon>
        <taxon>Burkholderiaceae</taxon>
        <taxon>Cupriavidus</taxon>
    </lineage>
</organism>
<evidence type="ECO:0000313" key="4">
    <source>
        <dbReference type="EMBL" id="SPC12657.1"/>
    </source>
</evidence>
<keyword evidence="7" id="KW-1185">Reference proteome</keyword>
<evidence type="ECO:0000256" key="1">
    <source>
        <dbReference type="SAM" id="MobiDB-lite"/>
    </source>
</evidence>
<dbReference type="GeneID" id="303492174"/>
<dbReference type="Proteomes" id="UP000325743">
    <property type="component" value="Chromosome 2"/>
</dbReference>
<dbReference type="RefSeq" id="WP_063238078.1">
    <property type="nucleotide sequence ID" value="NZ_CP032519.1"/>
</dbReference>
<evidence type="ECO:0000313" key="6">
    <source>
        <dbReference type="Proteomes" id="UP000325743"/>
    </source>
</evidence>
<evidence type="ECO:0000313" key="3">
    <source>
        <dbReference type="EMBL" id="QRQ92754.1"/>
    </source>
</evidence>
<protein>
    <submittedName>
        <fullName evidence="2">Uncharacterized protein</fullName>
    </submittedName>
</protein>
<dbReference type="EMBL" id="OGUS01000115">
    <property type="protein sequence ID" value="SPC12657.1"/>
    <property type="molecule type" value="Genomic_DNA"/>
</dbReference>
<gene>
    <name evidence="4" type="ORF">CO2235_150312</name>
    <name evidence="2" type="ORF">D2917_21345</name>
    <name evidence="3" type="ORF">JTE92_21715</name>
</gene>
<dbReference type="Proteomes" id="UP000256862">
    <property type="component" value="Chromosome CO2235"/>
</dbReference>
<dbReference type="Proteomes" id="UP000623307">
    <property type="component" value="Chromosome 2"/>
</dbReference>
<evidence type="ECO:0000313" key="2">
    <source>
        <dbReference type="EMBL" id="QEZ48489.1"/>
    </source>
</evidence>
<feature type="region of interest" description="Disordered" evidence="1">
    <location>
        <begin position="86"/>
        <end position="105"/>
    </location>
</feature>
<proteinExistence type="predicted"/>
<evidence type="ECO:0000313" key="5">
    <source>
        <dbReference type="Proteomes" id="UP000256862"/>
    </source>
</evidence>
<sequence>MTPELPYASETTPEGLARLIEHIRHAAGQGDLDPVFVRKLAKRIGKEFQEMKAARPGDAGLAGLESGIEALLLAADSGHGARLTKSLQRLRENEGASGGASPASH</sequence>
<dbReference type="AlphaFoldDB" id="A0A375G1M2"/>
<evidence type="ECO:0000313" key="7">
    <source>
        <dbReference type="Proteomes" id="UP000623307"/>
    </source>
</evidence>
<dbReference type="OrthoDB" id="8968760at2"/>
<dbReference type="EMBL" id="CP069812">
    <property type="protein sequence ID" value="QRQ92754.1"/>
    <property type="molecule type" value="Genomic_DNA"/>
</dbReference>